<evidence type="ECO:0000313" key="2">
    <source>
        <dbReference type="Proteomes" id="UP000183376"/>
    </source>
</evidence>
<proteinExistence type="predicted"/>
<dbReference type="InterPro" id="IPR025630">
    <property type="entry name" value="DUF4288"/>
</dbReference>
<evidence type="ECO:0000313" key="1">
    <source>
        <dbReference type="EMBL" id="SDN10411.1"/>
    </source>
</evidence>
<dbReference type="OrthoDB" id="165447at2"/>
<name>A0A1G9YPC5_ALLAB</name>
<dbReference type="STRING" id="211114.SAMN04489726_4933"/>
<organism evidence="1 2">
    <name type="scientific">Allokutzneria albata</name>
    <name type="common">Kibdelosporangium albatum</name>
    <dbReference type="NCBI Taxonomy" id="211114"/>
    <lineage>
        <taxon>Bacteria</taxon>
        <taxon>Bacillati</taxon>
        <taxon>Actinomycetota</taxon>
        <taxon>Actinomycetes</taxon>
        <taxon>Pseudonocardiales</taxon>
        <taxon>Pseudonocardiaceae</taxon>
        <taxon>Allokutzneria</taxon>
    </lineage>
</organism>
<reference evidence="1 2" key="1">
    <citation type="submission" date="2016-10" db="EMBL/GenBank/DDBJ databases">
        <authorList>
            <person name="de Groot N.N."/>
        </authorList>
    </citation>
    <scope>NUCLEOTIDE SEQUENCE [LARGE SCALE GENOMIC DNA]</scope>
    <source>
        <strain evidence="1 2">DSM 44149</strain>
    </source>
</reference>
<keyword evidence="2" id="KW-1185">Reference proteome</keyword>
<sequence length="99" mass="10824">MSLMSGTTSYRAIVVLVSSADRAHHRPEYERMDLLLNAASPEEAYDKAELHGKAMGTVTRGPHGPVFWSLLRVLDVRELGSAPADRPRYVVPSVPSHAA</sequence>
<dbReference type="Proteomes" id="UP000183376">
    <property type="component" value="Chromosome I"/>
</dbReference>
<dbReference type="Pfam" id="PF14119">
    <property type="entry name" value="DUF4288"/>
    <property type="match status" value="1"/>
</dbReference>
<dbReference type="RefSeq" id="WP_156050544.1">
    <property type="nucleotide sequence ID" value="NZ_JOEF01000002.1"/>
</dbReference>
<dbReference type="EMBL" id="LT629701">
    <property type="protein sequence ID" value="SDN10411.1"/>
    <property type="molecule type" value="Genomic_DNA"/>
</dbReference>
<gene>
    <name evidence="1" type="ORF">SAMN04489726_4933</name>
</gene>
<dbReference type="AlphaFoldDB" id="A0A1G9YPC5"/>
<accession>A0A1G9YPC5</accession>
<protein>
    <submittedName>
        <fullName evidence="1">Uncharacterized protein</fullName>
    </submittedName>
</protein>